<dbReference type="Pfam" id="PF14399">
    <property type="entry name" value="BtrH_N"/>
    <property type="match status" value="1"/>
</dbReference>
<dbReference type="InterPro" id="IPR032369">
    <property type="entry name" value="DUF4872"/>
</dbReference>
<organism evidence="3 4">
    <name type="scientific">Streptomyces thermospinosisporus</name>
    <dbReference type="NCBI Taxonomy" id="161482"/>
    <lineage>
        <taxon>Bacteria</taxon>
        <taxon>Bacillati</taxon>
        <taxon>Actinomycetota</taxon>
        <taxon>Actinomycetes</taxon>
        <taxon>Kitasatosporales</taxon>
        <taxon>Streptomycetaceae</taxon>
        <taxon>Streptomyces</taxon>
    </lineage>
</organism>
<dbReference type="Pfam" id="PF16169">
    <property type="entry name" value="DUF4872"/>
    <property type="match status" value="1"/>
</dbReference>
<evidence type="ECO:0000313" key="4">
    <source>
        <dbReference type="Proteomes" id="UP001500973"/>
    </source>
</evidence>
<feature type="domain" description="DUF4872" evidence="2">
    <location>
        <begin position="152"/>
        <end position="323"/>
    </location>
</feature>
<dbReference type="InterPro" id="IPR026935">
    <property type="entry name" value="BtrH_N"/>
</dbReference>
<evidence type="ECO:0000259" key="2">
    <source>
        <dbReference type="Pfam" id="PF16169"/>
    </source>
</evidence>
<name>A0ABN1YTC8_9ACTN</name>
<reference evidence="3 4" key="1">
    <citation type="journal article" date="2019" name="Int. J. Syst. Evol. Microbiol.">
        <title>The Global Catalogue of Microorganisms (GCM) 10K type strain sequencing project: providing services to taxonomists for standard genome sequencing and annotation.</title>
        <authorList>
            <consortium name="The Broad Institute Genomics Platform"/>
            <consortium name="The Broad Institute Genome Sequencing Center for Infectious Disease"/>
            <person name="Wu L."/>
            <person name="Ma J."/>
        </authorList>
    </citation>
    <scope>NUCLEOTIDE SEQUENCE [LARGE SCALE GENOMIC DNA]</scope>
    <source>
        <strain evidence="3 4">JCM 11756</strain>
    </source>
</reference>
<dbReference type="RefSeq" id="WP_344011759.1">
    <property type="nucleotide sequence ID" value="NZ_BAAAIZ010000024.1"/>
</dbReference>
<accession>A0ABN1YTC8</accession>
<protein>
    <submittedName>
        <fullName evidence="3">BtrH N-terminal domain-containing protein</fullName>
    </submittedName>
</protein>
<keyword evidence="4" id="KW-1185">Reference proteome</keyword>
<feature type="domain" description="Butirosin biosynthesis protein H N-terminal" evidence="1">
    <location>
        <begin position="13"/>
        <end position="137"/>
    </location>
</feature>
<sequence>MSLLEEHPFVGNHCESTTLVNLLRQRDIDLSESFVFGLAGGLSFIYWRTKQMPTPFVGGRIKPDTLSENLADALNMRLSVHETSSARRAREHLLAELDSGNVVGLKLDRYLLDYSTDDFRFAAHYVACVGHEDDRFALVETRPLGLKWASGESLAAARDPRGPMSSRNRAFTLEPLKGGLPDLAEAARKGIRASAQNILNPPISNFGFKGMHKVADLMPQWLDDLESPGTGLSEISTIMEDAGTGGGLFRMMWAEFLAETAGLTGVGEFQEISDAYRGVSKKWTDVAGLVREAGATSSRECLHSASAMVHEAAEEERHLMQRLLELTD</sequence>
<dbReference type="Proteomes" id="UP001500973">
    <property type="component" value="Unassembled WGS sequence"/>
</dbReference>
<comment type="caution">
    <text evidence="3">The sequence shown here is derived from an EMBL/GenBank/DDBJ whole genome shotgun (WGS) entry which is preliminary data.</text>
</comment>
<evidence type="ECO:0000259" key="1">
    <source>
        <dbReference type="Pfam" id="PF14399"/>
    </source>
</evidence>
<proteinExistence type="predicted"/>
<dbReference type="EMBL" id="BAAAIZ010000024">
    <property type="protein sequence ID" value="GAA1420931.1"/>
    <property type="molecule type" value="Genomic_DNA"/>
</dbReference>
<gene>
    <name evidence="3" type="ORF">GCM10009601_20270</name>
</gene>
<evidence type="ECO:0000313" key="3">
    <source>
        <dbReference type="EMBL" id="GAA1420931.1"/>
    </source>
</evidence>